<gene>
    <name evidence="1" type="ORF">MPPM_3851</name>
</gene>
<name>A0A160PHV4_9HYPH</name>
<reference evidence="1 2" key="1">
    <citation type="journal article" date="2016" name="Genome Announc.">
        <title>Complete Genome Sequence of Methylobacterium populi P-1M, Isolated from Pink-Pigmented Household Biofilm.</title>
        <authorList>
            <person name="Morohoshi T."/>
            <person name="Ikeda T."/>
        </authorList>
    </citation>
    <scope>NUCLEOTIDE SEQUENCE [LARGE SCALE GENOMIC DNA]</scope>
    <source>
        <strain evidence="1 2">P-1M</strain>
    </source>
</reference>
<proteinExistence type="predicted"/>
<accession>A0A160PHV4</accession>
<evidence type="ECO:0000313" key="1">
    <source>
        <dbReference type="EMBL" id="BAU92456.1"/>
    </source>
</evidence>
<dbReference type="OrthoDB" id="8020203at2"/>
<evidence type="ECO:0000313" key="2">
    <source>
        <dbReference type="Proteomes" id="UP000218288"/>
    </source>
</evidence>
<dbReference type="AlphaFoldDB" id="A0A160PHV4"/>
<dbReference type="RefSeq" id="WP_096486396.1">
    <property type="nucleotide sequence ID" value="NZ_AP014809.1"/>
</dbReference>
<dbReference type="Proteomes" id="UP000218288">
    <property type="component" value="Chromosome"/>
</dbReference>
<sequence length="170" mass="18739">MDSALVESIKLVGGIAGLATAGFTLWDRAFRARSWVEPHIAISPIARPVGVPMVDGPICLRIHNPGSRTIGIGAVQFRGVREGSMALSDDVGRNAHPRRLLPIGPGEMRVFEMTWVDQEPGEAPERPIWITVSWRPLTALLPSPPLRLRTSIGTLTRLQEAEIDRVQRQR</sequence>
<protein>
    <submittedName>
        <fullName evidence="1">Uncharacterized protein</fullName>
    </submittedName>
</protein>
<organism evidence="1 2">
    <name type="scientific">Methylorubrum populi</name>
    <dbReference type="NCBI Taxonomy" id="223967"/>
    <lineage>
        <taxon>Bacteria</taxon>
        <taxon>Pseudomonadati</taxon>
        <taxon>Pseudomonadota</taxon>
        <taxon>Alphaproteobacteria</taxon>
        <taxon>Hyphomicrobiales</taxon>
        <taxon>Methylobacteriaceae</taxon>
        <taxon>Methylorubrum</taxon>
    </lineage>
</organism>
<dbReference type="EMBL" id="AP014809">
    <property type="protein sequence ID" value="BAU92456.1"/>
    <property type="molecule type" value="Genomic_DNA"/>
</dbReference>